<dbReference type="OrthoDB" id="999881at2759"/>
<reference evidence="2" key="1">
    <citation type="journal article" date="2019" name="Plant Biotechnol. J.">
        <title>Genome sequencing of the Australian wild diploid species Gossypium australe highlights disease resistance and delayed gland morphogenesis.</title>
        <authorList>
            <person name="Cai Y."/>
            <person name="Cai X."/>
            <person name="Wang Q."/>
            <person name="Wang P."/>
            <person name="Zhang Y."/>
            <person name="Cai C."/>
            <person name="Xu Y."/>
            <person name="Wang K."/>
            <person name="Zhou Z."/>
            <person name="Wang C."/>
            <person name="Geng S."/>
            <person name="Li B."/>
            <person name="Dong Q."/>
            <person name="Hou Y."/>
            <person name="Wang H."/>
            <person name="Ai P."/>
            <person name="Liu Z."/>
            <person name="Yi F."/>
            <person name="Sun M."/>
            <person name="An G."/>
            <person name="Cheng J."/>
            <person name="Zhang Y."/>
            <person name="Shi Q."/>
            <person name="Xie Y."/>
            <person name="Shi X."/>
            <person name="Chang Y."/>
            <person name="Huang F."/>
            <person name="Chen Y."/>
            <person name="Hong S."/>
            <person name="Mi L."/>
            <person name="Sun Q."/>
            <person name="Zhang L."/>
            <person name="Zhou B."/>
            <person name="Peng R."/>
            <person name="Zhang X."/>
            <person name="Liu F."/>
        </authorList>
    </citation>
    <scope>NUCLEOTIDE SEQUENCE [LARGE SCALE GENOMIC DNA]</scope>
    <source>
        <strain evidence="2">cv. PA1801</strain>
    </source>
</reference>
<dbReference type="InterPro" id="IPR036397">
    <property type="entry name" value="RNaseH_sf"/>
</dbReference>
<organism evidence="1 2">
    <name type="scientific">Gossypium australe</name>
    <dbReference type="NCBI Taxonomy" id="47621"/>
    <lineage>
        <taxon>Eukaryota</taxon>
        <taxon>Viridiplantae</taxon>
        <taxon>Streptophyta</taxon>
        <taxon>Embryophyta</taxon>
        <taxon>Tracheophyta</taxon>
        <taxon>Spermatophyta</taxon>
        <taxon>Magnoliopsida</taxon>
        <taxon>eudicotyledons</taxon>
        <taxon>Gunneridae</taxon>
        <taxon>Pentapetalae</taxon>
        <taxon>rosids</taxon>
        <taxon>malvids</taxon>
        <taxon>Malvales</taxon>
        <taxon>Malvaceae</taxon>
        <taxon>Malvoideae</taxon>
        <taxon>Gossypium</taxon>
    </lineage>
</organism>
<dbReference type="SUPFAM" id="SSF53098">
    <property type="entry name" value="Ribonuclease H-like"/>
    <property type="match status" value="1"/>
</dbReference>
<dbReference type="GO" id="GO:0006508">
    <property type="term" value="P:proteolysis"/>
    <property type="evidence" value="ECO:0007669"/>
    <property type="project" value="UniProtKB-KW"/>
</dbReference>
<gene>
    <name evidence="1" type="ORF">EPI10_005344</name>
</gene>
<dbReference type="PANTHER" id="PTHR45835">
    <property type="entry name" value="YALI0A06105P"/>
    <property type="match status" value="1"/>
</dbReference>
<keyword evidence="1" id="KW-0378">Hydrolase</keyword>
<evidence type="ECO:0000313" key="1">
    <source>
        <dbReference type="EMBL" id="KAA3483151.1"/>
    </source>
</evidence>
<dbReference type="Proteomes" id="UP000325315">
    <property type="component" value="Unassembled WGS sequence"/>
</dbReference>
<dbReference type="EMBL" id="SMMG02000002">
    <property type="protein sequence ID" value="KAA3483151.1"/>
    <property type="molecule type" value="Genomic_DNA"/>
</dbReference>
<dbReference type="GO" id="GO:0003676">
    <property type="term" value="F:nucleic acid binding"/>
    <property type="evidence" value="ECO:0007669"/>
    <property type="project" value="InterPro"/>
</dbReference>
<dbReference type="PANTHER" id="PTHR45835:SF99">
    <property type="entry name" value="CHROMO DOMAIN-CONTAINING PROTEIN-RELATED"/>
    <property type="match status" value="1"/>
</dbReference>
<proteinExistence type="predicted"/>
<name>A0A5B6WMQ9_9ROSI</name>
<dbReference type="AlphaFoldDB" id="A0A5B6WMQ9"/>
<comment type="caution">
    <text evidence="1">The sequence shown here is derived from an EMBL/GenBank/DDBJ whole genome shotgun (WGS) entry which is preliminary data.</text>
</comment>
<dbReference type="InterPro" id="IPR012337">
    <property type="entry name" value="RNaseH-like_sf"/>
</dbReference>
<sequence>MGARVIMNFVTGFSLTPRKKKAIWVIADRVMKSAHFIPIQLYVSEITKLHGVPLSINSDHDMWFTSRFMGKLHEALGTKHLKICSDVVYFEFESSWAKIIPLVEFASNNGYQSNIKMEMNSDNGEEFAHPVLQEVVCERFSRGLLLAPRSGILGVFSKVLTLVLEELCSRD</sequence>
<evidence type="ECO:0000313" key="2">
    <source>
        <dbReference type="Proteomes" id="UP000325315"/>
    </source>
</evidence>
<dbReference type="Gene3D" id="3.30.420.10">
    <property type="entry name" value="Ribonuclease H-like superfamily/Ribonuclease H"/>
    <property type="match status" value="1"/>
</dbReference>
<dbReference type="GO" id="GO:0008233">
    <property type="term" value="F:peptidase activity"/>
    <property type="evidence" value="ECO:0007669"/>
    <property type="project" value="UniProtKB-KW"/>
</dbReference>
<protein>
    <submittedName>
        <fullName evidence="1">Gag protease polyprotein</fullName>
    </submittedName>
</protein>
<keyword evidence="1" id="KW-0645">Protease</keyword>
<accession>A0A5B6WMQ9</accession>
<keyword evidence="2" id="KW-1185">Reference proteome</keyword>